<keyword evidence="3" id="KW-0678">Repressor</keyword>
<dbReference type="AlphaFoldDB" id="A0A927BZ79"/>
<evidence type="ECO:0000313" key="8">
    <source>
        <dbReference type="EMBL" id="MBD2858299.1"/>
    </source>
</evidence>
<evidence type="ECO:0000256" key="7">
    <source>
        <dbReference type="ARBA" id="ARBA00033135"/>
    </source>
</evidence>
<evidence type="ECO:0000256" key="5">
    <source>
        <dbReference type="ARBA" id="ARBA00023163"/>
    </source>
</evidence>
<name>A0A927BZ79_9GAMM</name>
<gene>
    <name evidence="8" type="ORF">IB286_04695</name>
</gene>
<accession>A0A927BZ79</accession>
<evidence type="ECO:0000256" key="4">
    <source>
        <dbReference type="ARBA" id="ARBA00023015"/>
    </source>
</evidence>
<evidence type="ECO:0000256" key="3">
    <source>
        <dbReference type="ARBA" id="ARBA00022491"/>
    </source>
</evidence>
<comment type="similarity">
    <text evidence="1">Belongs to the CcdB toxin family.</text>
</comment>
<keyword evidence="4" id="KW-0805">Transcription regulation</keyword>
<reference evidence="8" key="1">
    <citation type="submission" date="2020-09" db="EMBL/GenBank/DDBJ databases">
        <authorList>
            <person name="Yoon J.-W."/>
        </authorList>
    </citation>
    <scope>NUCLEOTIDE SEQUENCE</scope>
    <source>
        <strain evidence="8">KMU-158</strain>
    </source>
</reference>
<dbReference type="Proteomes" id="UP000610558">
    <property type="component" value="Unassembled WGS sequence"/>
</dbReference>
<dbReference type="Pfam" id="PF01845">
    <property type="entry name" value="CcdB"/>
    <property type="match status" value="1"/>
</dbReference>
<dbReference type="EMBL" id="JACXLD010000002">
    <property type="protein sequence ID" value="MBD2858299.1"/>
    <property type="molecule type" value="Genomic_DNA"/>
</dbReference>
<evidence type="ECO:0000256" key="2">
    <source>
        <dbReference type="ARBA" id="ARBA00015075"/>
    </source>
</evidence>
<dbReference type="GO" id="GO:0008657">
    <property type="term" value="F:DNA topoisomerase type II (double strand cut, ATP-hydrolyzing) inhibitor activity"/>
    <property type="evidence" value="ECO:0007669"/>
    <property type="project" value="InterPro"/>
</dbReference>
<dbReference type="GO" id="GO:0006276">
    <property type="term" value="P:plasmid maintenance"/>
    <property type="evidence" value="ECO:0007669"/>
    <property type="project" value="InterPro"/>
</dbReference>
<dbReference type="InterPro" id="IPR011067">
    <property type="entry name" value="Plasmid_toxin/cell-grow_inhib"/>
</dbReference>
<keyword evidence="5" id="KW-0804">Transcription</keyword>
<dbReference type="SUPFAM" id="SSF50118">
    <property type="entry name" value="Cell growth inhibitor/plasmid maintenance toxic component"/>
    <property type="match status" value="1"/>
</dbReference>
<protein>
    <recommendedName>
        <fullName evidence="2">Toxin CcdB</fullName>
    </recommendedName>
    <alternativeName>
        <fullName evidence="7">Cytotoxic protein CcdB</fullName>
    </alternativeName>
    <alternativeName>
        <fullName evidence="6">Protein LetD</fullName>
    </alternativeName>
</protein>
<organism evidence="8 9">
    <name type="scientific">Spongiibacter pelagi</name>
    <dbReference type="NCBI Taxonomy" id="2760804"/>
    <lineage>
        <taxon>Bacteria</taxon>
        <taxon>Pseudomonadati</taxon>
        <taxon>Pseudomonadota</taxon>
        <taxon>Gammaproteobacteria</taxon>
        <taxon>Cellvibrionales</taxon>
        <taxon>Spongiibacteraceae</taxon>
        <taxon>Spongiibacter</taxon>
    </lineage>
</organism>
<dbReference type="RefSeq" id="WP_190763005.1">
    <property type="nucleotide sequence ID" value="NZ_JACXLD010000002.1"/>
</dbReference>
<dbReference type="Gene3D" id="2.30.30.110">
    <property type="match status" value="1"/>
</dbReference>
<proteinExistence type="inferred from homology"/>
<evidence type="ECO:0000313" key="9">
    <source>
        <dbReference type="Proteomes" id="UP000610558"/>
    </source>
</evidence>
<dbReference type="InterPro" id="IPR002712">
    <property type="entry name" value="CcdB"/>
</dbReference>
<keyword evidence="9" id="KW-1185">Reference proteome</keyword>
<evidence type="ECO:0000256" key="1">
    <source>
        <dbReference type="ARBA" id="ARBA00005230"/>
    </source>
</evidence>
<sequence length="105" mass="11706">MAQFDVYENPSSNTRKAFPYIVDIQSPVIEDISTRIVVPLGKLQSFKNQAMTKLTPEINYEGEHFLLLVPQIAAIPAEYLKTPIGSLAHFRDEIIAALDFAITGI</sequence>
<comment type="caution">
    <text evidence="8">The sequence shown here is derived from an EMBL/GenBank/DDBJ whole genome shotgun (WGS) entry which is preliminary data.</text>
</comment>
<evidence type="ECO:0000256" key="6">
    <source>
        <dbReference type="ARBA" id="ARBA00029628"/>
    </source>
</evidence>